<comment type="caution">
    <text evidence="1">The sequence shown here is derived from an EMBL/GenBank/DDBJ whole genome shotgun (WGS) entry which is preliminary data.</text>
</comment>
<name>A0AB36S5W7_9ENTE</name>
<evidence type="ECO:0000313" key="1">
    <source>
        <dbReference type="EMBL" id="PEH44028.1"/>
    </source>
</evidence>
<sequence length="59" mass="7025">MNFSLFKKELLLLIPLFFFKERDKSVSYFCPTLFFSNVSNLNDFCLDLCSFGFIFEGKY</sequence>
<dbReference type="Proteomes" id="UP000220669">
    <property type="component" value="Unassembled WGS sequence"/>
</dbReference>
<accession>A0AB36S5W7</accession>
<organism evidence="1 2">
    <name type="scientific">Enterococcus durans</name>
    <dbReference type="NCBI Taxonomy" id="53345"/>
    <lineage>
        <taxon>Bacteria</taxon>
        <taxon>Bacillati</taxon>
        <taxon>Bacillota</taxon>
        <taxon>Bacilli</taxon>
        <taxon>Lactobacillales</taxon>
        <taxon>Enterococcaceae</taxon>
        <taxon>Enterococcus</taxon>
    </lineage>
</organism>
<reference evidence="1 2" key="1">
    <citation type="submission" date="2017-09" db="EMBL/GenBank/DDBJ databases">
        <title>FDA dAtabase for Regulatory Grade micrObial Sequences (FDA-ARGOS): Supporting development and validation of Infectious Disease Dx tests.</title>
        <authorList>
            <person name="Minogue T."/>
            <person name="Wolcott M."/>
            <person name="Wasieloski L."/>
            <person name="Aguilar W."/>
            <person name="Moore D."/>
            <person name="Tallon L.J."/>
            <person name="Sadzewicz L."/>
            <person name="Ott S."/>
            <person name="Zhao X."/>
            <person name="Nagaraj S."/>
            <person name="Vavikolanu K."/>
            <person name="Aluvathingal J."/>
            <person name="Nadendla S."/>
            <person name="Sichtig H."/>
        </authorList>
    </citation>
    <scope>NUCLEOTIDE SEQUENCE [LARGE SCALE GENOMIC DNA]</scope>
    <source>
        <strain evidence="1 2">FDAARGOS_396</strain>
    </source>
</reference>
<evidence type="ECO:0000313" key="2">
    <source>
        <dbReference type="Proteomes" id="UP000220669"/>
    </source>
</evidence>
<protein>
    <submittedName>
        <fullName evidence="1">Uncharacterized protein</fullName>
    </submittedName>
</protein>
<dbReference type="EMBL" id="PDEB01000004">
    <property type="protein sequence ID" value="PEH44028.1"/>
    <property type="molecule type" value="Genomic_DNA"/>
</dbReference>
<gene>
    <name evidence="1" type="ORF">CRM96_02925</name>
</gene>
<dbReference type="AlphaFoldDB" id="A0AB36S5W7"/>
<proteinExistence type="predicted"/>